<comment type="caution">
    <text evidence="2">The sequence shown here is derived from an EMBL/GenBank/DDBJ whole genome shotgun (WGS) entry which is preliminary data.</text>
</comment>
<keyword evidence="1" id="KW-1133">Transmembrane helix</keyword>
<evidence type="ECO:0000313" key="3">
    <source>
        <dbReference type="Proteomes" id="UP000298468"/>
    </source>
</evidence>
<protein>
    <submittedName>
        <fullName evidence="2">Small multidrug efflux protein</fullName>
    </submittedName>
</protein>
<keyword evidence="3" id="KW-1185">Reference proteome</keyword>
<feature type="transmembrane region" description="Helical" evidence="1">
    <location>
        <begin position="161"/>
        <end position="186"/>
    </location>
</feature>
<name>A0A4R9BXN2_9MICO</name>
<dbReference type="EMBL" id="SOHM01000012">
    <property type="protein sequence ID" value="TFD92071.1"/>
    <property type="molecule type" value="Genomic_DNA"/>
</dbReference>
<evidence type="ECO:0000256" key="1">
    <source>
        <dbReference type="SAM" id="Phobius"/>
    </source>
</evidence>
<sequence>MDNPYEWLRSAIEQVPDILQPLIVALAGAIPYIEGEGATAFGILAGINPVVAAIAGATGNILCVLVVVFLGSRIREGVVARRATKPVLVAAGGLDLPADAPDAATDTAAKPTGRAKGRARLRRWMVKFGVPGASILAPLALPTMLTAAFFVASGVPKGWVVMWQVIAIVLWTALIAIVASGALALLGW</sequence>
<dbReference type="OrthoDB" id="4570818at2"/>
<dbReference type="Proteomes" id="UP000298468">
    <property type="component" value="Unassembled WGS sequence"/>
</dbReference>
<proteinExistence type="predicted"/>
<accession>A0A4R9BXN2</accession>
<keyword evidence="1" id="KW-0812">Transmembrane</keyword>
<dbReference type="RefSeq" id="WP_134640183.1">
    <property type="nucleotide sequence ID" value="NZ_SOHM01000012.1"/>
</dbReference>
<gene>
    <name evidence="2" type="ORF">E3T61_07095</name>
</gene>
<organism evidence="2 3">
    <name type="scientific">Cryobacterium lactosi</name>
    <dbReference type="NCBI Taxonomy" id="1259202"/>
    <lineage>
        <taxon>Bacteria</taxon>
        <taxon>Bacillati</taxon>
        <taxon>Actinomycetota</taxon>
        <taxon>Actinomycetes</taxon>
        <taxon>Micrococcales</taxon>
        <taxon>Microbacteriaceae</taxon>
        <taxon>Cryobacterium</taxon>
    </lineage>
</organism>
<keyword evidence="1" id="KW-0472">Membrane</keyword>
<dbReference type="AlphaFoldDB" id="A0A4R9BXN2"/>
<evidence type="ECO:0000313" key="2">
    <source>
        <dbReference type="EMBL" id="TFD92071.1"/>
    </source>
</evidence>
<feature type="transmembrane region" description="Helical" evidence="1">
    <location>
        <begin position="128"/>
        <end position="155"/>
    </location>
</feature>
<reference evidence="2 3" key="1">
    <citation type="submission" date="2019-03" db="EMBL/GenBank/DDBJ databases">
        <title>Genomics of glacier-inhabiting Cryobacterium strains.</title>
        <authorList>
            <person name="Liu Q."/>
            <person name="Xin Y.-H."/>
        </authorList>
    </citation>
    <scope>NUCLEOTIDE SEQUENCE [LARGE SCALE GENOMIC DNA]</scope>
    <source>
        <strain evidence="2 3">Sr59</strain>
    </source>
</reference>
<feature type="transmembrane region" description="Helical" evidence="1">
    <location>
        <begin position="50"/>
        <end position="72"/>
    </location>
</feature>